<keyword evidence="2" id="KW-1185">Reference proteome</keyword>
<evidence type="ECO:0000313" key="1">
    <source>
        <dbReference type="EMBL" id="SMY16516.1"/>
    </source>
</evidence>
<gene>
    <name evidence="1" type="ORF">PAQU9191_01748</name>
</gene>
<dbReference type="RefSeq" id="WP_087820556.1">
    <property type="nucleotide sequence ID" value="NZ_FYAH01000002.1"/>
</dbReference>
<dbReference type="Proteomes" id="UP000196485">
    <property type="component" value="Unassembled WGS sequence"/>
</dbReference>
<evidence type="ECO:0000313" key="2">
    <source>
        <dbReference type="Proteomes" id="UP000196485"/>
    </source>
</evidence>
<organism evidence="1 2">
    <name type="scientific">Photobacterium aquimaris</name>
    <dbReference type="NCBI Taxonomy" id="512643"/>
    <lineage>
        <taxon>Bacteria</taxon>
        <taxon>Pseudomonadati</taxon>
        <taxon>Pseudomonadota</taxon>
        <taxon>Gammaproteobacteria</taxon>
        <taxon>Vibrionales</taxon>
        <taxon>Vibrionaceae</taxon>
        <taxon>Photobacterium</taxon>
    </lineage>
</organism>
<reference evidence="2" key="1">
    <citation type="submission" date="2017-06" db="EMBL/GenBank/DDBJ databases">
        <authorList>
            <person name="Rodrigo-Torres L."/>
            <person name="Arahal R. D."/>
            <person name="Lucena T."/>
        </authorList>
    </citation>
    <scope>NUCLEOTIDE SEQUENCE [LARGE SCALE GENOMIC DNA]</scope>
    <source>
        <strain evidence="2">type strain: CECT 9192</strain>
    </source>
</reference>
<dbReference type="AlphaFoldDB" id="A0A1Y6KYS2"/>
<evidence type="ECO:0008006" key="3">
    <source>
        <dbReference type="Google" id="ProtNLM"/>
    </source>
</evidence>
<protein>
    <recommendedName>
        <fullName evidence="3">Glycosaminoglycan attachment site</fullName>
    </recommendedName>
</protein>
<proteinExistence type="predicted"/>
<dbReference type="EMBL" id="FYAH01000002">
    <property type="protein sequence ID" value="SMY16516.1"/>
    <property type="molecule type" value="Genomic_DNA"/>
</dbReference>
<name>A0A1Y6KYS2_9GAMM</name>
<accession>A0A1Y6KYS2</accession>
<sequence length="378" mass="43088">MELFRPAVKEERLHPLFKRIVSTKAYEPTIDVINSWSTGLMGRKKESKKFIQDFQLSFNSSLWELYLNKAFVDFGFSIDYSKESPDFNLRHSSGRIVNVEAVTSNNKDNLKPEYYLNESLRLSSMQNNDEFLDESTIKLAGKLKDKRDLFIGTNNKKHPYHSLEHVKGNPFVIAVAPFDNHLSYSQNNMAINRVLYGINPPPPMGDGQKISYISKDNGQKVELGIFTNTSYKEVSAVIFSTTGMFGKAVVQAGLENIVRATRYRQMDVDEFMAKEGANMLGITHRTVKPGYDVFSMRILSGDFVFGSDMYLYPSNEHKESHLDGLHIYYNPYASVPLDKELFSAYEVTQNDFDISTREMIANHNDGSLVSRQTFTSFA</sequence>